<keyword evidence="5" id="KW-1185">Reference proteome</keyword>
<keyword evidence="1 4" id="KW-0808">Transferase</keyword>
<dbReference type="RefSeq" id="WP_136529192.1">
    <property type="nucleotide sequence ID" value="NZ_STGX01000005.1"/>
</dbReference>
<dbReference type="PANTHER" id="PTHR43877">
    <property type="entry name" value="AMINOALKYLPHOSPHONATE N-ACETYLTRANSFERASE-RELATED-RELATED"/>
    <property type="match status" value="1"/>
</dbReference>
<dbReference type="PROSITE" id="PS51186">
    <property type="entry name" value="GNAT"/>
    <property type="match status" value="1"/>
</dbReference>
<protein>
    <submittedName>
        <fullName evidence="4">GNAT family N-acetyltransferase</fullName>
    </submittedName>
</protein>
<dbReference type="Gene3D" id="3.40.630.30">
    <property type="match status" value="1"/>
</dbReference>
<proteinExistence type="predicted"/>
<evidence type="ECO:0000259" key="3">
    <source>
        <dbReference type="PROSITE" id="PS51186"/>
    </source>
</evidence>
<dbReference type="CDD" id="cd04301">
    <property type="entry name" value="NAT_SF"/>
    <property type="match status" value="1"/>
</dbReference>
<evidence type="ECO:0000313" key="5">
    <source>
        <dbReference type="Proteomes" id="UP000305792"/>
    </source>
</evidence>
<dbReference type="Pfam" id="PF00583">
    <property type="entry name" value="Acetyltransf_1"/>
    <property type="match status" value="1"/>
</dbReference>
<dbReference type="Proteomes" id="UP000305792">
    <property type="component" value="Unassembled WGS sequence"/>
</dbReference>
<comment type="caution">
    <text evidence="4">The sequence shown here is derived from an EMBL/GenBank/DDBJ whole genome shotgun (WGS) entry which is preliminary data.</text>
</comment>
<dbReference type="InterPro" id="IPR000182">
    <property type="entry name" value="GNAT_dom"/>
</dbReference>
<sequence>MATELNRPRVDEMDAAVAAMREWQIQGAPMQLHPGDIAWYRQLGAETAAAAVRTWSRDGRLLAVGLLDGPDVLRMTTAPDARQDRELAERVVADVVDPDRGVLPEGAVNVEAPMDSLLQELLPEHGWVSEDPWTPLRRDLADPVEDPGLRIAVTDEALAPVQTAVHRSAFGSPGFTVERWRNMAAGPMFADARCLLAYDADGEAVATATVWSAGPGRPGLIEPMGVHADHRGKGHGRAMNLAAAAALREMGASSVIVCTPSSNPGGVAAYASAGFRILPEVRDLCRKD</sequence>
<dbReference type="InterPro" id="IPR050832">
    <property type="entry name" value="Bact_Acetyltransf"/>
</dbReference>
<dbReference type="InterPro" id="IPR016181">
    <property type="entry name" value="Acyl_CoA_acyltransferase"/>
</dbReference>
<evidence type="ECO:0000313" key="4">
    <source>
        <dbReference type="EMBL" id="THV29449.1"/>
    </source>
</evidence>
<organism evidence="4 5">
    <name type="scientific">Glycomyces paridis</name>
    <dbReference type="NCBI Taxonomy" id="2126555"/>
    <lineage>
        <taxon>Bacteria</taxon>
        <taxon>Bacillati</taxon>
        <taxon>Actinomycetota</taxon>
        <taxon>Actinomycetes</taxon>
        <taxon>Glycomycetales</taxon>
        <taxon>Glycomycetaceae</taxon>
        <taxon>Glycomyces</taxon>
    </lineage>
</organism>
<evidence type="ECO:0000256" key="2">
    <source>
        <dbReference type="ARBA" id="ARBA00023315"/>
    </source>
</evidence>
<reference evidence="4 5" key="1">
    <citation type="journal article" date="2018" name="Int. J. Syst. Evol. Microbiol.">
        <title>Glycomyces paridis sp. nov., isolated from the medicinal plant Paris polyphylla.</title>
        <authorList>
            <person name="Fang X.M."/>
            <person name="Bai J.L."/>
            <person name="Su J."/>
            <person name="Zhao L.L."/>
            <person name="Liu H.Y."/>
            <person name="Ma B.P."/>
            <person name="Zhang Y.Q."/>
            <person name="Yu L.Y."/>
        </authorList>
    </citation>
    <scope>NUCLEOTIDE SEQUENCE [LARGE SCALE GENOMIC DNA]</scope>
    <source>
        <strain evidence="4 5">CPCC 204357</strain>
    </source>
</reference>
<dbReference type="GO" id="GO:0016747">
    <property type="term" value="F:acyltransferase activity, transferring groups other than amino-acyl groups"/>
    <property type="evidence" value="ECO:0007669"/>
    <property type="project" value="InterPro"/>
</dbReference>
<keyword evidence="2" id="KW-0012">Acyltransferase</keyword>
<feature type="domain" description="N-acetyltransferase" evidence="3">
    <location>
        <begin position="149"/>
        <end position="288"/>
    </location>
</feature>
<name>A0A4S8PLI9_9ACTN</name>
<dbReference type="SUPFAM" id="SSF55729">
    <property type="entry name" value="Acyl-CoA N-acyltransferases (Nat)"/>
    <property type="match status" value="1"/>
</dbReference>
<dbReference type="OrthoDB" id="4792644at2"/>
<accession>A0A4S8PLI9</accession>
<gene>
    <name evidence="4" type="ORF">E9998_08005</name>
</gene>
<dbReference type="EMBL" id="STGX01000005">
    <property type="protein sequence ID" value="THV29449.1"/>
    <property type="molecule type" value="Genomic_DNA"/>
</dbReference>
<evidence type="ECO:0000256" key="1">
    <source>
        <dbReference type="ARBA" id="ARBA00022679"/>
    </source>
</evidence>
<dbReference type="AlphaFoldDB" id="A0A4S8PLI9"/>